<proteinExistence type="predicted"/>
<dbReference type="PANTHER" id="PTHR46700:SF1">
    <property type="entry name" value="ARM REPEAT SUPERFAMILY PROTEIN"/>
    <property type="match status" value="1"/>
</dbReference>
<feature type="region of interest" description="Disordered" evidence="2">
    <location>
        <begin position="90"/>
        <end position="130"/>
    </location>
</feature>
<dbReference type="AlphaFoldDB" id="K0R6N3"/>
<evidence type="ECO:0000256" key="2">
    <source>
        <dbReference type="SAM" id="MobiDB-lite"/>
    </source>
</evidence>
<reference evidence="3 4" key="1">
    <citation type="journal article" date="2012" name="Genome Biol.">
        <title>Genome and low-iron response of an oceanic diatom adapted to chronic iron limitation.</title>
        <authorList>
            <person name="Lommer M."/>
            <person name="Specht M."/>
            <person name="Roy A.S."/>
            <person name="Kraemer L."/>
            <person name="Andreson R."/>
            <person name="Gutowska M.A."/>
            <person name="Wolf J."/>
            <person name="Bergner S.V."/>
            <person name="Schilhabel M.B."/>
            <person name="Klostermeier U.C."/>
            <person name="Beiko R.G."/>
            <person name="Rosenstiel P."/>
            <person name="Hippler M."/>
            <person name="Laroche J."/>
        </authorList>
    </citation>
    <scope>NUCLEOTIDE SEQUENCE [LARGE SCALE GENOMIC DNA]</scope>
    <source>
        <strain evidence="3 4">CCMP1005</strain>
    </source>
</reference>
<dbReference type="SUPFAM" id="SSF48371">
    <property type="entry name" value="ARM repeat"/>
    <property type="match status" value="2"/>
</dbReference>
<dbReference type="PROSITE" id="PS50176">
    <property type="entry name" value="ARM_REPEAT"/>
    <property type="match status" value="1"/>
</dbReference>
<feature type="compositionally biased region" description="Polar residues" evidence="2">
    <location>
        <begin position="1"/>
        <end position="10"/>
    </location>
</feature>
<feature type="compositionally biased region" description="Polar residues" evidence="2">
    <location>
        <begin position="92"/>
        <end position="111"/>
    </location>
</feature>
<feature type="region of interest" description="Disordered" evidence="2">
    <location>
        <begin position="1"/>
        <end position="72"/>
    </location>
</feature>
<protein>
    <recommendedName>
        <fullName evidence="5">Armadillo repeat-containing domain-containing protein</fullName>
    </recommendedName>
</protein>
<evidence type="ECO:0000313" key="3">
    <source>
        <dbReference type="EMBL" id="EJK44291.1"/>
    </source>
</evidence>
<feature type="region of interest" description="Disordered" evidence="2">
    <location>
        <begin position="142"/>
        <end position="216"/>
    </location>
</feature>
<dbReference type="SMART" id="SM00185">
    <property type="entry name" value="ARM"/>
    <property type="match status" value="5"/>
</dbReference>
<evidence type="ECO:0008006" key="5">
    <source>
        <dbReference type="Google" id="ProtNLM"/>
    </source>
</evidence>
<feature type="compositionally biased region" description="Basic and acidic residues" evidence="2">
    <location>
        <begin position="50"/>
        <end position="59"/>
    </location>
</feature>
<dbReference type="Gene3D" id="1.25.10.10">
    <property type="entry name" value="Leucine-rich Repeat Variant"/>
    <property type="match status" value="2"/>
</dbReference>
<feature type="compositionally biased region" description="Basic and acidic residues" evidence="2">
    <location>
        <begin position="114"/>
        <end position="123"/>
    </location>
</feature>
<dbReference type="OrthoDB" id="10682914at2759"/>
<evidence type="ECO:0000313" key="4">
    <source>
        <dbReference type="Proteomes" id="UP000266841"/>
    </source>
</evidence>
<dbReference type="InterPro" id="IPR000225">
    <property type="entry name" value="Armadillo"/>
</dbReference>
<name>K0R6N3_THAOC</name>
<keyword evidence="4" id="KW-1185">Reference proteome</keyword>
<dbReference type="InterPro" id="IPR011989">
    <property type="entry name" value="ARM-like"/>
</dbReference>
<organism evidence="3 4">
    <name type="scientific">Thalassiosira oceanica</name>
    <name type="common">Marine diatom</name>
    <dbReference type="NCBI Taxonomy" id="159749"/>
    <lineage>
        <taxon>Eukaryota</taxon>
        <taxon>Sar</taxon>
        <taxon>Stramenopiles</taxon>
        <taxon>Ochrophyta</taxon>
        <taxon>Bacillariophyta</taxon>
        <taxon>Coscinodiscophyceae</taxon>
        <taxon>Thalassiosirophycidae</taxon>
        <taxon>Thalassiosirales</taxon>
        <taxon>Thalassiosiraceae</taxon>
        <taxon>Thalassiosira</taxon>
    </lineage>
</organism>
<dbReference type="EMBL" id="AGNL01049908">
    <property type="protein sequence ID" value="EJK44291.1"/>
    <property type="molecule type" value="Genomic_DNA"/>
</dbReference>
<evidence type="ECO:0000256" key="1">
    <source>
        <dbReference type="PROSITE-ProRule" id="PRU00259"/>
    </source>
</evidence>
<dbReference type="InterPro" id="IPR016024">
    <property type="entry name" value="ARM-type_fold"/>
</dbReference>
<feature type="compositionally biased region" description="Acidic residues" evidence="2">
    <location>
        <begin position="12"/>
        <end position="21"/>
    </location>
</feature>
<gene>
    <name evidence="3" type="ORF">THAOC_37182</name>
</gene>
<comment type="caution">
    <text evidence="3">The sequence shown here is derived from an EMBL/GenBank/DDBJ whole genome shotgun (WGS) entry which is preliminary data.</text>
</comment>
<accession>K0R6N3</accession>
<feature type="repeat" description="ARM" evidence="1">
    <location>
        <begin position="741"/>
        <end position="785"/>
    </location>
</feature>
<dbReference type="Proteomes" id="UP000266841">
    <property type="component" value="Unassembled WGS sequence"/>
</dbReference>
<sequence length="904" mass="99405">MSGSDQSRFSNETDDSDDLEDQLWHHERLIQHIKNHQTQPDGGHLLNLSRSDHNPVETKNDEEDLNDSIDPLTFKQDFHPLSSKLSLLSTSDQTMTSSGNAFGTSDSSMQGFPQERDSDKDEPPLQETSVDVQAESRFCLKQASALAPKPSLEDSSSHVRAKRKKDKNRVSLTGLDNDQRSKGGEKDANRFSLNLGDLSSLRAPPPPPPLQNHSTHLGTNVKAAKWNDTSLVVVSPWATYQKIPARRKKKDANRFSLNLGDLSSLRAAAATAESFDTSSNESESSERERNRFSRSSIVDELPANTSRRKKGERGPNRFSLSLNHLSNTRINDAGPLDVSDVEEVNNAFVWSSLDVLRMAANNSDFVEDMDANPKASQPQNISTVGQAIDMLSSDDDSNLAAALDALHNLCELSDENKLQFANADASCNDKITRVITSNLTLPKMRETACKVLRCVATDRASAAALSYPAVEGIVRALSEHVKAKDEGIFSDEFANAAIETLANLAQEPSNHSRLIAGGILPLLIEVICNTSEEKYLVVCQILADLSSSRDLNLNQQIVNQGCLNFLFVPMGTMLGHRKVQKEALRALSNLSELADAMSVIVDNMEIVLNTFRRHHKSKFAQVSISSILSRISMHENAREVLNHSSFDALAQNFIAMVVEAVNSFTDCEELHTLACEFFSNIGFHSSQASVEISASGGIQSILTIMKRNADSQILHRAASGALDTLTKEDSIKTKMMVIKLGAVEILVQSARSHSSDIKVLDNVVKVLMNLSSLKRDSDITYDSGMTTVVKAMEANPFATGLIMSGSRFCGNMALISPQYADEAIGGIQAMLDCMNENPSASKLVEEACKALRCMVLKSELCRNYLLQNNGVSIIEKTLAYNTTSQRWQILLLDELFQFYQFTHS</sequence>
<dbReference type="eggNOG" id="ENOG502SXRW">
    <property type="taxonomic scope" value="Eukaryota"/>
</dbReference>
<feature type="compositionally biased region" description="Basic and acidic residues" evidence="2">
    <location>
        <begin position="177"/>
        <end position="189"/>
    </location>
</feature>
<dbReference type="PANTHER" id="PTHR46700">
    <property type="entry name" value="ARM REPEAT SUPERFAMILY PROTEIN"/>
    <property type="match status" value="1"/>
</dbReference>
<feature type="region of interest" description="Disordered" evidence="2">
    <location>
        <begin position="272"/>
        <end position="320"/>
    </location>
</feature>